<keyword evidence="12" id="KW-1185">Reference proteome</keyword>
<evidence type="ECO:0000256" key="10">
    <source>
        <dbReference type="ARBA" id="ARBA00022833"/>
    </source>
</evidence>
<dbReference type="EC" id="3.1.26.11" evidence="4"/>
<evidence type="ECO:0000256" key="6">
    <source>
        <dbReference type="ARBA" id="ARBA00022722"/>
    </source>
</evidence>
<keyword evidence="7" id="KW-0479">Metal-binding</keyword>
<accession>A0ABM1J8S3</accession>
<sequence>MLIAKNITRNILKKCRSRFLSVEINNTPQIDAKVMPLNVIPAEVRLQVLGSGSRAGSTCLVLISDRKRYMFNCGEGTQRLTSEHKTKLSKIEHIFITSGIWKNLGGLPGVILSIQALPEETVKNDNCLNVINITAPKKTGQMLRLLRETNIMKKLYTSFDEPETMKQYEDSVMTVSCIPIHSNVNNISSKCISETIIDNDTDDNITYANNDGKRKLNEIKTEKRIKLNENLPVLSYICKLQDKLGTLHLEKCLAKGIKPGPILGLLKKGNDITLGDGTVVRNDEVCSPKQIGATFIVVDCPNEDYLESFVNETAFVKHQKNALDENDKPYCIIHFTPQEIIDNPKYKEWMNNFDSNTYHLIINESNTCLGSEAVYKQQHMYNLLNPKMFPYLETKCFQHESDVNCQNLDTDNNLRIHYAKTLQTIQLRPEKKFNTDTTISIDREVYTNELFEIENFSTILEELRAIIDQETSTEEYPKFVMLGTGSSIPSKVRNTSAIFVRIDESTSILLDCSEGTLSQLARVYGMTELDHILSTIKAIYVSHMHADHHLGLVGIILARARVTKEPVALLMPDTLKSWMNYCYERFDQFKECVKYISNDDLLAHRVKRQNVVTIKQNLFNKLKIKALETTLVRHCNLSYGVSLIFENDKKVVYSGDTMPCNSLIQLGMHCDLLIHEATLQDELAKEAEKKKHSTVSNAINAGEKMQSGFTLLTHFSQRNAKIPIISDKSIYDLRKVGVALDHMHFNLSQVKNLPIIYPYLKTIHQESVTLAEERVLKKLQKQFT</sequence>
<proteinExistence type="inferred from homology"/>
<dbReference type="InterPro" id="IPR027794">
    <property type="entry name" value="tRNase_Z_dom"/>
</dbReference>
<keyword evidence="8" id="KW-0255">Endonuclease</keyword>
<dbReference type="RefSeq" id="XP_015188861.1">
    <property type="nucleotide sequence ID" value="XM_015333375.1"/>
</dbReference>
<evidence type="ECO:0000256" key="3">
    <source>
        <dbReference type="ARBA" id="ARBA00007823"/>
    </source>
</evidence>
<reference evidence="13" key="1">
    <citation type="submission" date="2025-08" db="UniProtKB">
        <authorList>
            <consortium name="RefSeq"/>
        </authorList>
    </citation>
    <scope>IDENTIFICATION</scope>
    <source>
        <tissue evidence="13">Whole body</tissue>
    </source>
</reference>
<comment type="catalytic activity">
    <reaction evidence="1">
        <text>Endonucleolytic cleavage of RNA, removing extra 3' nucleotides from tRNA precursor, generating 3' termini of tRNAs. A 3'-hydroxy group is left at the tRNA terminus and a 5'-phosphoryl group is left at the trailer molecule.</text>
        <dbReference type="EC" id="3.1.26.11"/>
    </reaction>
</comment>
<dbReference type="InterPro" id="IPR036866">
    <property type="entry name" value="RibonucZ/Hydroxyglut_hydro"/>
</dbReference>
<keyword evidence="9" id="KW-0378">Hydrolase</keyword>
<evidence type="ECO:0000313" key="13">
    <source>
        <dbReference type="RefSeq" id="XP_015188861.1"/>
    </source>
</evidence>
<evidence type="ECO:0000259" key="11">
    <source>
        <dbReference type="SMART" id="SM00849"/>
    </source>
</evidence>
<keyword evidence="6" id="KW-0540">Nuclease</keyword>
<name>A0ABM1J8S3_POLDO</name>
<feature type="domain" description="Metallo-beta-lactamase" evidence="11">
    <location>
        <begin position="494"/>
        <end position="699"/>
    </location>
</feature>
<dbReference type="PANTHER" id="PTHR12553">
    <property type="entry name" value="ZINC PHOSPHODIESTERASE ELAC PROTEIN 2"/>
    <property type="match status" value="1"/>
</dbReference>
<dbReference type="Pfam" id="PF23023">
    <property type="entry name" value="Anti-Pycsar_Apyc1"/>
    <property type="match status" value="1"/>
</dbReference>
<keyword evidence="10" id="KW-0862">Zinc</keyword>
<evidence type="ECO:0000256" key="5">
    <source>
        <dbReference type="ARBA" id="ARBA00022694"/>
    </source>
</evidence>
<evidence type="ECO:0000256" key="4">
    <source>
        <dbReference type="ARBA" id="ARBA00012477"/>
    </source>
</evidence>
<keyword evidence="5" id="KW-0819">tRNA processing</keyword>
<dbReference type="PANTHER" id="PTHR12553:SF49">
    <property type="entry name" value="ZINC PHOSPHODIESTERASE ELAC PROTEIN 2"/>
    <property type="match status" value="1"/>
</dbReference>
<comment type="cofactor">
    <cofactor evidence="2">
        <name>Zn(2+)</name>
        <dbReference type="ChEBI" id="CHEBI:29105"/>
    </cofactor>
</comment>
<evidence type="ECO:0000256" key="8">
    <source>
        <dbReference type="ARBA" id="ARBA00022759"/>
    </source>
</evidence>
<dbReference type="Proteomes" id="UP000694924">
    <property type="component" value="Unplaced"/>
</dbReference>
<evidence type="ECO:0000256" key="7">
    <source>
        <dbReference type="ARBA" id="ARBA00022723"/>
    </source>
</evidence>
<dbReference type="CDD" id="cd07718">
    <property type="entry name" value="RNaseZ_ELAC1_ELAC2-C-term-like_MBL-fold"/>
    <property type="match status" value="1"/>
</dbReference>
<comment type="similarity">
    <text evidence="3">Belongs to the RNase Z family.</text>
</comment>
<dbReference type="SUPFAM" id="SSF56281">
    <property type="entry name" value="Metallo-hydrolase/oxidoreductase"/>
    <property type="match status" value="2"/>
</dbReference>
<evidence type="ECO:0000313" key="12">
    <source>
        <dbReference type="Proteomes" id="UP000694924"/>
    </source>
</evidence>
<dbReference type="Pfam" id="PF13691">
    <property type="entry name" value="Lactamase_B_4"/>
    <property type="match status" value="1"/>
</dbReference>
<gene>
    <name evidence="13" type="primary">LOC107073006</name>
</gene>
<dbReference type="InterPro" id="IPR001279">
    <property type="entry name" value="Metallo-B-lactamas"/>
</dbReference>
<evidence type="ECO:0000256" key="2">
    <source>
        <dbReference type="ARBA" id="ARBA00001947"/>
    </source>
</evidence>
<dbReference type="GeneID" id="107073006"/>
<organism evidence="12 13">
    <name type="scientific">Polistes dominula</name>
    <name type="common">European paper wasp</name>
    <name type="synonym">Vespa dominula</name>
    <dbReference type="NCBI Taxonomy" id="743375"/>
    <lineage>
        <taxon>Eukaryota</taxon>
        <taxon>Metazoa</taxon>
        <taxon>Ecdysozoa</taxon>
        <taxon>Arthropoda</taxon>
        <taxon>Hexapoda</taxon>
        <taxon>Insecta</taxon>
        <taxon>Pterygota</taxon>
        <taxon>Neoptera</taxon>
        <taxon>Endopterygota</taxon>
        <taxon>Hymenoptera</taxon>
        <taxon>Apocrita</taxon>
        <taxon>Aculeata</taxon>
        <taxon>Vespoidea</taxon>
        <taxon>Vespidae</taxon>
        <taxon>Polistinae</taxon>
        <taxon>Polistini</taxon>
        <taxon>Polistes</taxon>
    </lineage>
</organism>
<dbReference type="Gene3D" id="3.60.15.10">
    <property type="entry name" value="Ribonuclease Z/Hydroxyacylglutathione hydrolase-like"/>
    <property type="match status" value="2"/>
</dbReference>
<dbReference type="InterPro" id="IPR047151">
    <property type="entry name" value="RNZ2-like"/>
</dbReference>
<dbReference type="SMART" id="SM00849">
    <property type="entry name" value="Lactamase_B"/>
    <property type="match status" value="1"/>
</dbReference>
<evidence type="ECO:0000256" key="9">
    <source>
        <dbReference type="ARBA" id="ARBA00022801"/>
    </source>
</evidence>
<protein>
    <recommendedName>
        <fullName evidence="4">ribonuclease Z</fullName>
        <ecNumber evidence="4">3.1.26.11</ecNumber>
    </recommendedName>
</protein>
<evidence type="ECO:0000256" key="1">
    <source>
        <dbReference type="ARBA" id="ARBA00000402"/>
    </source>
</evidence>